<organism evidence="1">
    <name type="scientific">Anguilla anguilla</name>
    <name type="common">European freshwater eel</name>
    <name type="synonym">Muraena anguilla</name>
    <dbReference type="NCBI Taxonomy" id="7936"/>
    <lineage>
        <taxon>Eukaryota</taxon>
        <taxon>Metazoa</taxon>
        <taxon>Chordata</taxon>
        <taxon>Craniata</taxon>
        <taxon>Vertebrata</taxon>
        <taxon>Euteleostomi</taxon>
        <taxon>Actinopterygii</taxon>
        <taxon>Neopterygii</taxon>
        <taxon>Teleostei</taxon>
        <taxon>Anguilliformes</taxon>
        <taxon>Anguillidae</taxon>
        <taxon>Anguilla</taxon>
    </lineage>
</organism>
<protein>
    <submittedName>
        <fullName evidence="1">Uncharacterized protein</fullName>
    </submittedName>
</protein>
<name>A0A0E9V6W1_ANGAN</name>
<reference evidence="1" key="2">
    <citation type="journal article" date="2015" name="Fish Shellfish Immunol.">
        <title>Early steps in the European eel (Anguilla anguilla)-Vibrio vulnificus interaction in the gills: Role of the RtxA13 toxin.</title>
        <authorList>
            <person name="Callol A."/>
            <person name="Pajuelo D."/>
            <person name="Ebbesson L."/>
            <person name="Teles M."/>
            <person name="MacKenzie S."/>
            <person name="Amaro C."/>
        </authorList>
    </citation>
    <scope>NUCLEOTIDE SEQUENCE</scope>
</reference>
<evidence type="ECO:0000313" key="1">
    <source>
        <dbReference type="EMBL" id="JAH73210.1"/>
    </source>
</evidence>
<dbReference type="AlphaFoldDB" id="A0A0E9V6W1"/>
<proteinExistence type="predicted"/>
<sequence length="20" mass="2395">MQPDMIKYGMEMFLVCKINC</sequence>
<accession>A0A0E9V6W1</accession>
<reference evidence="1" key="1">
    <citation type="submission" date="2014-11" db="EMBL/GenBank/DDBJ databases">
        <authorList>
            <person name="Amaro Gonzalez C."/>
        </authorList>
    </citation>
    <scope>NUCLEOTIDE SEQUENCE</scope>
</reference>
<dbReference type="EMBL" id="GBXM01035367">
    <property type="protein sequence ID" value="JAH73210.1"/>
    <property type="molecule type" value="Transcribed_RNA"/>
</dbReference>